<organism evidence="5 6">
    <name type="scientific">Eisenbergiella tayi</name>
    <dbReference type="NCBI Taxonomy" id="1432052"/>
    <lineage>
        <taxon>Bacteria</taxon>
        <taxon>Bacillati</taxon>
        <taxon>Bacillota</taxon>
        <taxon>Clostridia</taxon>
        <taxon>Lachnospirales</taxon>
        <taxon>Lachnospiraceae</taxon>
        <taxon>Eisenbergiella</taxon>
    </lineage>
</organism>
<dbReference type="AlphaFoldDB" id="A0A1E3A1B3"/>
<dbReference type="InterPro" id="IPR003593">
    <property type="entry name" value="AAA+_ATPase"/>
</dbReference>
<dbReference type="CDD" id="cd01129">
    <property type="entry name" value="PulE-GspE-like"/>
    <property type="match status" value="1"/>
</dbReference>
<proteinExistence type="inferred from homology"/>
<dbReference type="GO" id="GO:0005524">
    <property type="term" value="F:ATP binding"/>
    <property type="evidence" value="ECO:0007669"/>
    <property type="project" value="UniProtKB-KW"/>
</dbReference>
<dbReference type="Gene3D" id="3.30.300.160">
    <property type="entry name" value="Type II secretion system, protein E, N-terminal domain"/>
    <property type="match status" value="1"/>
</dbReference>
<name>A0A1E3A1B3_9FIRM</name>
<dbReference type="GO" id="GO:0016887">
    <property type="term" value="F:ATP hydrolysis activity"/>
    <property type="evidence" value="ECO:0007669"/>
    <property type="project" value="TreeGrafter"/>
</dbReference>
<comment type="caution">
    <text evidence="5">The sequence shown here is derived from an EMBL/GenBank/DDBJ whole genome shotgun (WGS) entry which is preliminary data.</text>
</comment>
<evidence type="ECO:0000313" key="5">
    <source>
        <dbReference type="EMBL" id="ODM02555.1"/>
    </source>
</evidence>
<feature type="domain" description="AAA+ ATPase" evidence="4">
    <location>
        <begin position="313"/>
        <end position="448"/>
    </location>
</feature>
<dbReference type="GO" id="GO:0005886">
    <property type="term" value="C:plasma membrane"/>
    <property type="evidence" value="ECO:0007669"/>
    <property type="project" value="TreeGrafter"/>
</dbReference>
<evidence type="ECO:0000256" key="1">
    <source>
        <dbReference type="ARBA" id="ARBA00006611"/>
    </source>
</evidence>
<dbReference type="SMART" id="SM00382">
    <property type="entry name" value="AAA"/>
    <property type="match status" value="1"/>
</dbReference>
<dbReference type="SUPFAM" id="SSF52540">
    <property type="entry name" value="P-loop containing nucleoside triphosphate hydrolases"/>
    <property type="match status" value="1"/>
</dbReference>
<dbReference type="InterPro" id="IPR001482">
    <property type="entry name" value="T2SS/T4SS_dom"/>
</dbReference>
<dbReference type="FunFam" id="3.30.450.90:FF:000001">
    <property type="entry name" value="Type II secretion system ATPase GspE"/>
    <property type="match status" value="1"/>
</dbReference>
<dbReference type="EMBL" id="MCGH01000004">
    <property type="protein sequence ID" value="ODM02555.1"/>
    <property type="molecule type" value="Genomic_DNA"/>
</dbReference>
<dbReference type="PANTHER" id="PTHR30258">
    <property type="entry name" value="TYPE II SECRETION SYSTEM PROTEIN GSPE-RELATED"/>
    <property type="match status" value="1"/>
</dbReference>
<keyword evidence="3" id="KW-0067">ATP-binding</keyword>
<dbReference type="Gene3D" id="3.40.50.300">
    <property type="entry name" value="P-loop containing nucleotide triphosphate hydrolases"/>
    <property type="match status" value="1"/>
</dbReference>
<dbReference type="InterPro" id="IPR007831">
    <property type="entry name" value="T2SS_GspE_N"/>
</dbReference>
<gene>
    <name evidence="5" type="primary">epsE_3</name>
    <name evidence="5" type="ORF">BEI61_05717</name>
</gene>
<keyword evidence="2" id="KW-0547">Nucleotide-binding</keyword>
<dbReference type="InterPro" id="IPR027417">
    <property type="entry name" value="P-loop_NTPase"/>
</dbReference>
<evidence type="ECO:0000256" key="3">
    <source>
        <dbReference type="ARBA" id="ARBA00022840"/>
    </source>
</evidence>
<dbReference type="Proteomes" id="UP000094067">
    <property type="component" value="Unassembled WGS sequence"/>
</dbReference>
<sequence length="559" mass="62670">METASIKNIRLGQLLKEAGYVTEEQIERAVEYQKQNPGMRIGDALIALEFITEGQKVEALAAKLALQTIDISSVSVDIDAVGMIPRQLAERYLMLAVSKNGDRLTVITNDPLNYYGIEDIRQITGMQTEIQLCEKYALENAISYYYSEVSAKMAAKKANTSSEDMVKELQIEEADDDTPVINLLNTLIERAVNTNASDIHIEPFEHKTTVRMRLDGTITEYVTLQKQLHASLIARIKILSDLDIAERRAPQDGHFRTQVKDEMINIRVSVIPTVFGEKAVLRLLTGNAAIDHPASFGMKDSDYQKFRRLLRSPNGIIYLTGPTGSGKSTTLYMILEEMSEKQVNISTIEDPVEKNVPRINQMQVNALAGVTFESGLRALLRQDPDIIMVGETRDAETASISVRAAITGHLVFSTLHTNDSVSSVIRLVDMGLEPYMIANSLVGVVAQRLMRKVCPYCAQEEEPTEEEREFLERDIPKVMRPKGCRYCNNTGYKGRTAIHEILTIDRPIREMISRKATMEEVKDYAIEKQGMKTLKECGVELVEAGVTTMEELMKVAYYA</sequence>
<dbReference type="InterPro" id="IPR037257">
    <property type="entry name" value="T2SS_E_N_sf"/>
</dbReference>
<evidence type="ECO:0000259" key="4">
    <source>
        <dbReference type="SMART" id="SM00382"/>
    </source>
</evidence>
<dbReference type="Pfam" id="PF05157">
    <property type="entry name" value="MshEN"/>
    <property type="match status" value="1"/>
</dbReference>
<dbReference type="PATRIC" id="fig|1432052.4.peg.6353"/>
<dbReference type="RefSeq" id="WP_207649196.1">
    <property type="nucleotide sequence ID" value="NZ_MCGH01000004.1"/>
</dbReference>
<dbReference type="Gene3D" id="3.30.450.90">
    <property type="match status" value="1"/>
</dbReference>
<evidence type="ECO:0000256" key="2">
    <source>
        <dbReference type="ARBA" id="ARBA00022741"/>
    </source>
</evidence>
<dbReference type="Pfam" id="PF00437">
    <property type="entry name" value="T2SSE"/>
    <property type="match status" value="1"/>
</dbReference>
<dbReference type="PANTHER" id="PTHR30258:SF1">
    <property type="entry name" value="PROTEIN TRANSPORT PROTEIN HOFB HOMOLOG"/>
    <property type="match status" value="1"/>
</dbReference>
<dbReference type="SUPFAM" id="SSF160246">
    <property type="entry name" value="EspE N-terminal domain-like"/>
    <property type="match status" value="1"/>
</dbReference>
<comment type="similarity">
    <text evidence="1">Belongs to the GSP E family.</text>
</comment>
<protein>
    <submittedName>
        <fullName evidence="5">Type II secretion system protein E</fullName>
    </submittedName>
</protein>
<accession>A0A1E3A1B3</accession>
<evidence type="ECO:0000313" key="6">
    <source>
        <dbReference type="Proteomes" id="UP000094067"/>
    </source>
</evidence>
<reference evidence="5 6" key="1">
    <citation type="submission" date="2016-07" db="EMBL/GenBank/DDBJ databases">
        <title>Characterization of isolates of Eisenbergiella tayi derived from blood cultures, using whole genome sequencing.</title>
        <authorList>
            <person name="Burdz T."/>
            <person name="Wiebe D."/>
            <person name="Huynh C."/>
            <person name="Bernard K."/>
        </authorList>
    </citation>
    <scope>NUCLEOTIDE SEQUENCE [LARGE SCALE GENOMIC DNA]</scope>
    <source>
        <strain evidence="5 6">NML 110608</strain>
    </source>
</reference>